<dbReference type="EMBL" id="MT439038">
    <property type="protein sequence ID" value="QOL01285.1"/>
    <property type="molecule type" value="mRNA"/>
</dbReference>
<sequence>MRCLLFVISLVLCLKSSIALSPYQGTGRNCVPSVNGSNGPTCKAPKLGLCCDASQTSQNCLTPSKGTKCAANSGFGPGPVKAYCCDAMDLPGCEAFSDPTQCPGDSNPYYCASTGTVPTVIDGKQATGGLNCTDASNNQRDTRNQGYCC</sequence>
<feature type="signal peptide" evidence="1">
    <location>
        <begin position="1"/>
        <end position="19"/>
    </location>
</feature>
<evidence type="ECO:0000313" key="2">
    <source>
        <dbReference type="EMBL" id="QOL01285.1"/>
    </source>
</evidence>
<proteinExistence type="evidence at transcript level"/>
<keyword evidence="1" id="KW-0732">Signal</keyword>
<organism evidence="2">
    <name type="scientific">Trebouxia lynnae</name>
    <dbReference type="NCBI Taxonomy" id="1825957"/>
    <lineage>
        <taxon>Eukaryota</taxon>
        <taxon>Viridiplantae</taxon>
        <taxon>Chlorophyta</taxon>
        <taxon>core chlorophytes</taxon>
        <taxon>Trebouxiophyceae</taxon>
        <taxon>Trebouxiales</taxon>
        <taxon>Trebouxiaceae</taxon>
        <taxon>Trebouxia</taxon>
    </lineage>
</organism>
<feature type="chain" id="PRO_5029486119" evidence="1">
    <location>
        <begin position="20"/>
        <end position="149"/>
    </location>
</feature>
<evidence type="ECO:0000256" key="1">
    <source>
        <dbReference type="SAM" id="SignalP"/>
    </source>
</evidence>
<accession>A0A7L9QEQ6</accession>
<dbReference type="AlphaFoldDB" id="A0A7L9QEQ6"/>
<protein>
    <submittedName>
        <fullName evidence="2">Putative extracellular protein TR9_086</fullName>
    </submittedName>
</protein>
<reference evidence="2" key="1">
    <citation type="journal article" date="2020" name="Microb. Ecol.">
        <title>The Under-explored Extracellular Proteome of Aero-Terrestrial Microalgae Provides Clues on Different Mechanisms of Desiccation Tolerance in Non-Model Organisms.</title>
        <authorList>
            <person name="Gonzalez-Hourcade M."/>
            <person name="Del Campo E.M."/>
            <person name="Casano L.M."/>
        </authorList>
    </citation>
    <scope>NUCLEOTIDE SEQUENCE</scope>
    <source>
        <strain evidence="2">TR9</strain>
    </source>
</reference>
<name>A0A7L9QEQ6_9CHLO</name>